<dbReference type="InterPro" id="IPR029058">
    <property type="entry name" value="AB_hydrolase_fold"/>
</dbReference>
<sequence>MGDLRFATVRLATGPQIHYAEQGNADGDPILFLHGWPDSWFSFSSILPLLSHRVHAFVLDQRGFGDSEALDAGYGIDEFAADAVAFLDAVSIERATIVGHSFGSFVARHVAITNPERVARLVLIGTGVSAATPVTREVQATLMELPDPVLVEFARDFQASTAHVPLPESFFERIVAESLKLAAWRWRGVLDALLAYDDTEQLSRIVTPTLLIWGERDVLFSRNDQDRLVTAIRGSKLLSYPETGHCPNWERPQRVAADLEAFIDQS</sequence>
<accession>A0ABM9DHI0</accession>
<organism evidence="2 3">
    <name type="scientific">Mesorhizobium ventifaucium</name>
    <dbReference type="NCBI Taxonomy" id="666020"/>
    <lineage>
        <taxon>Bacteria</taxon>
        <taxon>Pseudomonadati</taxon>
        <taxon>Pseudomonadota</taxon>
        <taxon>Alphaproteobacteria</taxon>
        <taxon>Hyphomicrobiales</taxon>
        <taxon>Phyllobacteriaceae</taxon>
        <taxon>Mesorhizobium</taxon>
    </lineage>
</organism>
<dbReference type="Gene3D" id="3.40.50.1820">
    <property type="entry name" value="alpha/beta hydrolase"/>
    <property type="match status" value="1"/>
</dbReference>
<gene>
    <name evidence="2" type="ORF">MES4922_120097</name>
</gene>
<dbReference type="PRINTS" id="PR00111">
    <property type="entry name" value="ABHYDROLASE"/>
</dbReference>
<dbReference type="GO" id="GO:0016787">
    <property type="term" value="F:hydrolase activity"/>
    <property type="evidence" value="ECO:0007669"/>
    <property type="project" value="UniProtKB-KW"/>
</dbReference>
<keyword evidence="3" id="KW-1185">Reference proteome</keyword>
<evidence type="ECO:0000259" key="1">
    <source>
        <dbReference type="Pfam" id="PF00561"/>
    </source>
</evidence>
<dbReference type="SUPFAM" id="SSF53474">
    <property type="entry name" value="alpha/beta-Hydrolases"/>
    <property type="match status" value="1"/>
</dbReference>
<reference evidence="2" key="1">
    <citation type="submission" date="2022-03" db="EMBL/GenBank/DDBJ databases">
        <authorList>
            <person name="Brunel B."/>
        </authorList>
    </citation>
    <scope>NUCLEOTIDE SEQUENCE</scope>
    <source>
        <strain evidence="2">STM4922sample</strain>
    </source>
</reference>
<name>A0ABM9DHI0_9HYPH</name>
<evidence type="ECO:0000313" key="3">
    <source>
        <dbReference type="Proteomes" id="UP001152604"/>
    </source>
</evidence>
<dbReference type="Pfam" id="PF00561">
    <property type="entry name" value="Abhydrolase_1"/>
    <property type="match status" value="1"/>
</dbReference>
<dbReference type="EMBL" id="CAKXZS010000004">
    <property type="protein sequence ID" value="CAH2395333.1"/>
    <property type="molecule type" value="Genomic_DNA"/>
</dbReference>
<dbReference type="InterPro" id="IPR050266">
    <property type="entry name" value="AB_hydrolase_sf"/>
</dbReference>
<dbReference type="PANTHER" id="PTHR43798">
    <property type="entry name" value="MONOACYLGLYCEROL LIPASE"/>
    <property type="match status" value="1"/>
</dbReference>
<proteinExistence type="predicted"/>
<dbReference type="InterPro" id="IPR000639">
    <property type="entry name" value="Epox_hydrolase-like"/>
</dbReference>
<dbReference type="RefSeq" id="WP_254023340.1">
    <property type="nucleotide sequence ID" value="NZ_CAKXZS010000004.1"/>
</dbReference>
<dbReference type="InterPro" id="IPR000073">
    <property type="entry name" value="AB_hydrolase_1"/>
</dbReference>
<dbReference type="PANTHER" id="PTHR43798:SF33">
    <property type="entry name" value="HYDROLASE, PUTATIVE (AFU_ORTHOLOGUE AFUA_2G14860)-RELATED"/>
    <property type="match status" value="1"/>
</dbReference>
<feature type="domain" description="AB hydrolase-1" evidence="1">
    <location>
        <begin position="29"/>
        <end position="252"/>
    </location>
</feature>
<comment type="caution">
    <text evidence="2">The sequence shown here is derived from an EMBL/GenBank/DDBJ whole genome shotgun (WGS) entry which is preliminary data.</text>
</comment>
<dbReference type="PRINTS" id="PR00412">
    <property type="entry name" value="EPOXHYDRLASE"/>
</dbReference>
<protein>
    <submittedName>
        <fullName evidence="2">AB hydrolase-1 domain-containing protein</fullName>
    </submittedName>
</protein>
<keyword evidence="2" id="KW-0378">Hydrolase</keyword>
<dbReference type="Proteomes" id="UP001152604">
    <property type="component" value="Unassembled WGS sequence"/>
</dbReference>
<evidence type="ECO:0000313" key="2">
    <source>
        <dbReference type="EMBL" id="CAH2395333.1"/>
    </source>
</evidence>